<dbReference type="AlphaFoldDB" id="A0A9D1FK08"/>
<protein>
    <submittedName>
        <fullName evidence="1">Uncharacterized protein</fullName>
    </submittedName>
</protein>
<dbReference type="Proteomes" id="UP000886865">
    <property type="component" value="Unassembled WGS sequence"/>
</dbReference>
<reference evidence="1" key="2">
    <citation type="journal article" date="2021" name="PeerJ">
        <title>Extensive microbial diversity within the chicken gut microbiome revealed by metagenomics and culture.</title>
        <authorList>
            <person name="Gilroy R."/>
            <person name="Ravi A."/>
            <person name="Getino M."/>
            <person name="Pursley I."/>
            <person name="Horton D.L."/>
            <person name="Alikhan N.F."/>
            <person name="Baker D."/>
            <person name="Gharbi K."/>
            <person name="Hall N."/>
            <person name="Watson M."/>
            <person name="Adriaenssens E.M."/>
            <person name="Foster-Nyarko E."/>
            <person name="Jarju S."/>
            <person name="Secka A."/>
            <person name="Antonio M."/>
            <person name="Oren A."/>
            <person name="Chaudhuri R.R."/>
            <person name="La Ragione R."/>
            <person name="Hildebrand F."/>
            <person name="Pallen M.J."/>
        </authorList>
    </citation>
    <scope>NUCLEOTIDE SEQUENCE</scope>
    <source>
        <strain evidence="1">CHK152-2871</strain>
    </source>
</reference>
<gene>
    <name evidence="1" type="ORF">IAA86_06365</name>
</gene>
<organism evidence="1 2">
    <name type="scientific">Candidatus Galligastranaerophilus intestinavium</name>
    <dbReference type="NCBI Taxonomy" id="2840836"/>
    <lineage>
        <taxon>Bacteria</taxon>
        <taxon>Candidatus Galligastranaerophilus</taxon>
    </lineage>
</organism>
<accession>A0A9D1FK08</accession>
<reference evidence="1" key="1">
    <citation type="submission" date="2020-10" db="EMBL/GenBank/DDBJ databases">
        <authorList>
            <person name="Gilroy R."/>
        </authorList>
    </citation>
    <scope>NUCLEOTIDE SEQUENCE</scope>
    <source>
        <strain evidence="1">CHK152-2871</strain>
    </source>
</reference>
<name>A0A9D1FK08_9BACT</name>
<sequence length="61" mass="6766">MSSQPSSGLFAMDSRFAPRPTKSAIQFSIRIIYPEHNQRSSPKDIKKTPSTGVILFIGREG</sequence>
<evidence type="ECO:0000313" key="1">
    <source>
        <dbReference type="EMBL" id="HIS74625.1"/>
    </source>
</evidence>
<comment type="caution">
    <text evidence="1">The sequence shown here is derived from an EMBL/GenBank/DDBJ whole genome shotgun (WGS) entry which is preliminary data.</text>
</comment>
<evidence type="ECO:0000313" key="2">
    <source>
        <dbReference type="Proteomes" id="UP000886865"/>
    </source>
</evidence>
<dbReference type="EMBL" id="DVJQ01000051">
    <property type="protein sequence ID" value="HIS74625.1"/>
    <property type="molecule type" value="Genomic_DNA"/>
</dbReference>
<proteinExistence type="predicted"/>